<proteinExistence type="predicted"/>
<sequence length="247" mass="25759">MRTALIITSAITLSGCATANGYVSVGASNRASEGTFLQPVVAASTVIEDSTGINTVYWASLTEQQRRNIYNGATMTVQVERQDASGGFTVLPGVVAVSRGQYRLRYRYQLYRETFCQPTNPGAGSVRVGVGVDIRIALSSKQGSLSVGSLVPLVGAVAAKKATGSLSINLIGAGSTSSLMQSYLTGGSELTLDSVTKAMESLKVMQAVLDDKTQPTNPSYLEVFEKSPGSCNSTPNLPAAVSKTAST</sequence>
<name>A0ABY5L955_9SPHN</name>
<dbReference type="EMBL" id="CP101740">
    <property type="protein sequence ID" value="UUL82324.1"/>
    <property type="molecule type" value="Genomic_DNA"/>
</dbReference>
<feature type="region of interest" description="Disordered" evidence="1">
    <location>
        <begin position="226"/>
        <end position="247"/>
    </location>
</feature>
<feature type="signal peptide" evidence="2">
    <location>
        <begin position="1"/>
        <end position="19"/>
    </location>
</feature>
<protein>
    <recommendedName>
        <fullName evidence="5">Lipoprotein</fullName>
    </recommendedName>
</protein>
<dbReference type="RefSeq" id="WP_256506136.1">
    <property type="nucleotide sequence ID" value="NZ_CP101740.1"/>
</dbReference>
<dbReference type="PROSITE" id="PS51257">
    <property type="entry name" value="PROKAR_LIPOPROTEIN"/>
    <property type="match status" value="1"/>
</dbReference>
<evidence type="ECO:0000313" key="3">
    <source>
        <dbReference type="EMBL" id="UUL82324.1"/>
    </source>
</evidence>
<evidence type="ECO:0000256" key="2">
    <source>
        <dbReference type="SAM" id="SignalP"/>
    </source>
</evidence>
<keyword evidence="4" id="KW-1185">Reference proteome</keyword>
<dbReference type="Proteomes" id="UP001058533">
    <property type="component" value="Chromosome"/>
</dbReference>
<gene>
    <name evidence="3" type="ORF">NMP03_14240</name>
</gene>
<organism evidence="3 4">
    <name type="scientific">Sphingomonas qomolangmaensis</name>
    <dbReference type="NCBI Taxonomy" id="2918765"/>
    <lineage>
        <taxon>Bacteria</taxon>
        <taxon>Pseudomonadati</taxon>
        <taxon>Pseudomonadota</taxon>
        <taxon>Alphaproteobacteria</taxon>
        <taxon>Sphingomonadales</taxon>
        <taxon>Sphingomonadaceae</taxon>
        <taxon>Sphingomonas</taxon>
    </lineage>
</organism>
<accession>A0ABY5L955</accession>
<keyword evidence="2" id="KW-0732">Signal</keyword>
<reference evidence="3" key="1">
    <citation type="submission" date="2022-07" db="EMBL/GenBank/DDBJ databases">
        <title>Sphingomonas sp. nov., a novel bacterium isolated from the north slope of the Mount Everest.</title>
        <authorList>
            <person name="Cui X."/>
            <person name="Liu Y."/>
        </authorList>
    </citation>
    <scope>NUCLEOTIDE SEQUENCE</scope>
    <source>
        <strain evidence="3">S5-59</strain>
    </source>
</reference>
<evidence type="ECO:0008006" key="5">
    <source>
        <dbReference type="Google" id="ProtNLM"/>
    </source>
</evidence>
<evidence type="ECO:0000256" key="1">
    <source>
        <dbReference type="SAM" id="MobiDB-lite"/>
    </source>
</evidence>
<evidence type="ECO:0000313" key="4">
    <source>
        <dbReference type="Proteomes" id="UP001058533"/>
    </source>
</evidence>
<feature type="chain" id="PRO_5045700625" description="Lipoprotein" evidence="2">
    <location>
        <begin position="20"/>
        <end position="247"/>
    </location>
</feature>